<dbReference type="PROSITE" id="PS50088">
    <property type="entry name" value="ANK_REPEAT"/>
    <property type="match status" value="3"/>
</dbReference>
<evidence type="ECO:0000256" key="2">
    <source>
        <dbReference type="ARBA" id="ARBA00023043"/>
    </source>
</evidence>
<dbReference type="Pfam" id="PF14420">
    <property type="entry name" value="Clr5"/>
    <property type="match status" value="1"/>
</dbReference>
<dbReference type="PANTHER" id="PTHR24198">
    <property type="entry name" value="ANKYRIN REPEAT AND PROTEIN KINASE DOMAIN-CONTAINING PROTEIN"/>
    <property type="match status" value="1"/>
</dbReference>
<evidence type="ECO:0000256" key="3">
    <source>
        <dbReference type="PROSITE-ProRule" id="PRU00023"/>
    </source>
</evidence>
<dbReference type="InterPro" id="IPR002110">
    <property type="entry name" value="Ankyrin_rpt"/>
</dbReference>
<evidence type="ECO:0000259" key="4">
    <source>
        <dbReference type="Pfam" id="PF14420"/>
    </source>
</evidence>
<dbReference type="SUPFAM" id="SSF48403">
    <property type="entry name" value="Ankyrin repeat"/>
    <property type="match status" value="2"/>
</dbReference>
<keyword evidence="1" id="KW-0677">Repeat</keyword>
<sequence length="919" mass="100124">MADTAWESRKTDIERLYVQEDKNLSQVMHDMASIHGFRKTKARCTLTGFNTPLSKLSKAVYTKAFVSTIDKLSTAPSPRTPEGVTVCTPLPSGPILMWDISLPWLRFSGMLHPGPDQGSSSAPSTLTLASRADTGTVSCRVNPEVIERLSSIVPWRTLNHPPNINSTSRTAAALSILMPEESSQGGAFLLSNKLASGSAIERTYKSMKLEDMRVMEMFRNSCWNNIRRFETLLSSQEPTAQAIGESMFAAAMRLPDLDILYKLLHMLHIAYSVGVELINILLFHGADIHLSYNGQSALWYAIELKCEEATRVLLSHGAHPSPECLASAAWFIEDLDLFDELIPSCTDLNEPLHNFELNALGIAVLCRKIPVINFLLARGADVNARAATFPDINGISTTVLGYAVILNDQEVIKLLLRACTDVNVYDVSYVYPLAFAVSTGSTEVIELLLQAGADVRIADSQSGLTLVEHAAKKKNLELYQNSSALLVAVEGGAVEITNLLINMGVRLNEVYSRAPGTVLAAAIERGCLILIRMLEDAGARDLGPSLRYIGNLETAIHLQRRGTLQALEVDLDVNVNVDVAVDVEVEVHIDFLEPSPRAFPANYLKAPLEVAIEMGHLHLVEPIINRGAWVTDRALAAVHLLVRFKGNAPTVVAVAILKQRPDLLQLILGAGADSAGKPLQYRSGWTGWVKTSDPHSVLEIASMQPYNDTFPILLQSRPWEPMCSGRALARGLLVKSGEQGDDLLRMVEVLLEAAADANQEVTVHNGYWTGIEGNPRKDTEEPITSLKAAHAAENGNMELIDMLLDHGADIKGAPARDSGATALQIASIRGYLGIARRFIDLGAEVNAAPAEISERTALEGAAEHGHIDMLQMLLNQGAAVVGDNGERQYQRAVFFAERYGHTAAARLLKSFKQIEESLA</sequence>
<dbReference type="SMART" id="SM00248">
    <property type="entry name" value="ANK"/>
    <property type="match status" value="11"/>
</dbReference>
<dbReference type="PANTHER" id="PTHR24198:SF165">
    <property type="entry name" value="ANKYRIN REPEAT-CONTAINING PROTEIN-RELATED"/>
    <property type="match status" value="1"/>
</dbReference>
<proteinExistence type="predicted"/>
<dbReference type="InterPro" id="IPR025676">
    <property type="entry name" value="Clr5_dom"/>
</dbReference>
<comment type="caution">
    <text evidence="5">The sequence shown here is derived from an EMBL/GenBank/DDBJ whole genome shotgun (WGS) entry which is preliminary data.</text>
</comment>
<feature type="repeat" description="ANK" evidence="3">
    <location>
        <begin position="428"/>
        <end position="460"/>
    </location>
</feature>
<feature type="domain" description="Clr5" evidence="4">
    <location>
        <begin position="4"/>
        <end position="42"/>
    </location>
</feature>
<accession>A0ABR4HTD0</accession>
<dbReference type="EMBL" id="JBFXLS010000082">
    <property type="protein sequence ID" value="KAL2818751.1"/>
    <property type="molecule type" value="Genomic_DNA"/>
</dbReference>
<evidence type="ECO:0000256" key="1">
    <source>
        <dbReference type="ARBA" id="ARBA00022737"/>
    </source>
</evidence>
<dbReference type="Pfam" id="PF12796">
    <property type="entry name" value="Ank_2"/>
    <property type="match status" value="2"/>
</dbReference>
<reference evidence="5 6" key="1">
    <citation type="submission" date="2024-07" db="EMBL/GenBank/DDBJ databases">
        <title>Section-level genome sequencing and comparative genomics of Aspergillus sections Usti and Cavernicolus.</title>
        <authorList>
            <consortium name="Lawrence Berkeley National Laboratory"/>
            <person name="Nybo J.L."/>
            <person name="Vesth T.C."/>
            <person name="Theobald S."/>
            <person name="Frisvad J.C."/>
            <person name="Larsen T.O."/>
            <person name="Kjaerboelling I."/>
            <person name="Rothschild-Mancinelli K."/>
            <person name="Lyhne E.K."/>
            <person name="Kogle M.E."/>
            <person name="Barry K."/>
            <person name="Clum A."/>
            <person name="Na H."/>
            <person name="Ledsgaard L."/>
            <person name="Lin J."/>
            <person name="Lipzen A."/>
            <person name="Kuo A."/>
            <person name="Riley R."/>
            <person name="Mondo S."/>
            <person name="LaButti K."/>
            <person name="Haridas S."/>
            <person name="Pangalinan J."/>
            <person name="Salamov A.A."/>
            <person name="Simmons B.A."/>
            <person name="Magnuson J.K."/>
            <person name="Chen J."/>
            <person name="Drula E."/>
            <person name="Henrissat B."/>
            <person name="Wiebenga A."/>
            <person name="Lubbers R.J."/>
            <person name="Gomes A.C."/>
            <person name="Makela M.R."/>
            <person name="Stajich J."/>
            <person name="Grigoriev I.V."/>
            <person name="Mortensen U.H."/>
            <person name="De vries R.P."/>
            <person name="Baker S.E."/>
            <person name="Andersen M.R."/>
        </authorList>
    </citation>
    <scope>NUCLEOTIDE SEQUENCE [LARGE SCALE GENOMIC DNA]</scope>
    <source>
        <strain evidence="5 6">CBS 600.67</strain>
    </source>
</reference>
<dbReference type="PROSITE" id="PS50297">
    <property type="entry name" value="ANK_REP_REGION"/>
    <property type="match status" value="3"/>
</dbReference>
<organism evidence="5 6">
    <name type="scientific">Aspergillus cavernicola</name>
    <dbReference type="NCBI Taxonomy" id="176166"/>
    <lineage>
        <taxon>Eukaryota</taxon>
        <taxon>Fungi</taxon>
        <taxon>Dikarya</taxon>
        <taxon>Ascomycota</taxon>
        <taxon>Pezizomycotina</taxon>
        <taxon>Eurotiomycetes</taxon>
        <taxon>Eurotiomycetidae</taxon>
        <taxon>Eurotiales</taxon>
        <taxon>Aspergillaceae</taxon>
        <taxon>Aspergillus</taxon>
        <taxon>Aspergillus subgen. Nidulantes</taxon>
    </lineage>
</organism>
<evidence type="ECO:0000313" key="6">
    <source>
        <dbReference type="Proteomes" id="UP001610335"/>
    </source>
</evidence>
<gene>
    <name evidence="5" type="ORF">BDW59DRAFT_165409</name>
</gene>
<feature type="repeat" description="ANK" evidence="3">
    <location>
        <begin position="853"/>
        <end position="885"/>
    </location>
</feature>
<keyword evidence="6" id="KW-1185">Reference proteome</keyword>
<evidence type="ECO:0000313" key="5">
    <source>
        <dbReference type="EMBL" id="KAL2818751.1"/>
    </source>
</evidence>
<dbReference type="Proteomes" id="UP001610335">
    <property type="component" value="Unassembled WGS sequence"/>
</dbReference>
<keyword evidence="2 3" id="KW-0040">ANK repeat</keyword>
<name>A0ABR4HTD0_9EURO</name>
<dbReference type="Gene3D" id="1.25.40.20">
    <property type="entry name" value="Ankyrin repeat-containing domain"/>
    <property type="match status" value="3"/>
</dbReference>
<dbReference type="InterPro" id="IPR036770">
    <property type="entry name" value="Ankyrin_rpt-contain_sf"/>
</dbReference>
<protein>
    <submittedName>
        <fullName evidence="5">Ankyrin repeat-containing domain protein</fullName>
    </submittedName>
</protein>
<feature type="repeat" description="ANK" evidence="3">
    <location>
        <begin position="818"/>
        <end position="850"/>
    </location>
</feature>